<reference evidence="2 3" key="1">
    <citation type="submission" date="2020-04" db="EMBL/GenBank/DDBJ databases">
        <title>Genome sequencing of novel species.</title>
        <authorList>
            <person name="Heo J."/>
            <person name="Kim S.-J."/>
            <person name="Kim J.-S."/>
            <person name="Hong S.-B."/>
            <person name="Kwon S.-W."/>
        </authorList>
    </citation>
    <scope>NUCLEOTIDE SEQUENCE [LARGE SCALE GENOMIC DNA]</scope>
    <source>
        <strain evidence="2 3">AF9R3</strain>
    </source>
</reference>
<evidence type="ECO:0000313" key="3">
    <source>
        <dbReference type="Proteomes" id="UP000503117"/>
    </source>
</evidence>
<evidence type="ECO:0000313" key="2">
    <source>
        <dbReference type="EMBL" id="QJD91137.1"/>
    </source>
</evidence>
<organism evidence="2 3">
    <name type="scientific">Duganella dendranthematis</name>
    <dbReference type="NCBI Taxonomy" id="2728021"/>
    <lineage>
        <taxon>Bacteria</taxon>
        <taxon>Pseudomonadati</taxon>
        <taxon>Pseudomonadota</taxon>
        <taxon>Betaproteobacteria</taxon>
        <taxon>Burkholderiales</taxon>
        <taxon>Oxalobacteraceae</taxon>
        <taxon>Telluria group</taxon>
        <taxon>Duganella</taxon>
    </lineage>
</organism>
<proteinExistence type="predicted"/>
<dbReference type="RefSeq" id="WP_169112641.1">
    <property type="nucleotide sequence ID" value="NZ_CP051684.1"/>
</dbReference>
<keyword evidence="3" id="KW-1185">Reference proteome</keyword>
<feature type="region of interest" description="Disordered" evidence="1">
    <location>
        <begin position="71"/>
        <end position="117"/>
    </location>
</feature>
<feature type="compositionally biased region" description="Low complexity" evidence="1">
    <location>
        <begin position="79"/>
        <end position="95"/>
    </location>
</feature>
<dbReference type="EMBL" id="CP051684">
    <property type="protein sequence ID" value="QJD91137.1"/>
    <property type="molecule type" value="Genomic_DNA"/>
</dbReference>
<protein>
    <submittedName>
        <fullName evidence="2">Uncharacterized protein</fullName>
    </submittedName>
</protein>
<gene>
    <name evidence="2" type="ORF">HH213_14220</name>
</gene>
<evidence type="ECO:0000256" key="1">
    <source>
        <dbReference type="SAM" id="MobiDB-lite"/>
    </source>
</evidence>
<dbReference type="Proteomes" id="UP000503117">
    <property type="component" value="Chromosome"/>
</dbReference>
<accession>A0ABX6MB56</accession>
<name>A0ABX6MB56_9BURK</name>
<sequence length="230" mass="24600">MSQGRAVNIAFVLLLHLALLWALTRPLAQRVGYDERIWIHWLTPVAPRPQERTAPPQRAATRQPVMAPPVARLPAQGEPAPVAATQDSAAAAPPAAAEPPRDDHALFAESPAPGKLPPDVMQQALKSIGDIDRQLRAENPQAFSAPANSTNARLAKGIAAAHAAVKPKWFEPARIELISPPNDPNRIYRVTTALGDYCLYYADKNSAIGSAKSGQVGFGQPKAAPCPIPF</sequence>